<evidence type="ECO:0000313" key="2">
    <source>
        <dbReference type="EMBL" id="RHG06040.1"/>
    </source>
</evidence>
<name>A0A414RZV5_9FIRM</name>
<feature type="domain" description="Peptidase M14" evidence="1">
    <location>
        <begin position="107"/>
        <end position="203"/>
    </location>
</feature>
<dbReference type="RefSeq" id="WP_118310014.1">
    <property type="nucleotide sequence ID" value="NZ_JAJBNR010000018.1"/>
</dbReference>
<organism evidence="2 3">
    <name type="scientific">Dorea longicatena</name>
    <dbReference type="NCBI Taxonomy" id="88431"/>
    <lineage>
        <taxon>Bacteria</taxon>
        <taxon>Bacillati</taxon>
        <taxon>Bacillota</taxon>
        <taxon>Clostridia</taxon>
        <taxon>Lachnospirales</taxon>
        <taxon>Lachnospiraceae</taxon>
        <taxon>Dorea</taxon>
    </lineage>
</organism>
<dbReference type="Gene3D" id="3.40.630.10">
    <property type="entry name" value="Zn peptidases"/>
    <property type="match status" value="1"/>
</dbReference>
<dbReference type="GO" id="GO:0004181">
    <property type="term" value="F:metallocarboxypeptidase activity"/>
    <property type="evidence" value="ECO:0007669"/>
    <property type="project" value="InterPro"/>
</dbReference>
<dbReference type="SUPFAM" id="SSF53187">
    <property type="entry name" value="Zn-dependent exopeptidases"/>
    <property type="match status" value="1"/>
</dbReference>
<dbReference type="Pfam" id="PF00246">
    <property type="entry name" value="Peptidase_M14"/>
    <property type="match status" value="1"/>
</dbReference>
<comment type="caution">
    <text evidence="2">The sequence shown here is derived from an EMBL/GenBank/DDBJ whole genome shotgun (WGS) entry which is preliminary data.</text>
</comment>
<dbReference type="InterPro" id="IPR000834">
    <property type="entry name" value="Peptidase_M14"/>
</dbReference>
<sequence length="374" mass="43461">MKNRDKMSKINLIMSVISLDIVIVILCFNLGKIYLTIILGIGIIIELNLLIRYLTERNLTEKSKLEYSNSTKRHSAMKFFGNQPSADGGKNSFCDIQEDYNDFIKNVYEPLREKDPNYIKREIIGKDSSNQYNIYAYTFEPRYFQQHILLVSGIHADEEDAVASLGKIMQIITEESGMDGDILYMRQNVKISVIPVANPWGFSQKPKKRNNVSGYTLQSFDKKKNIKEVDYIKKYINRIKSDLSFMVDMHTTTNDSYLDFYGVIHKNCPNVRTLFRVNSWLCDQYAKEGRNVDDQYFGYRTSSCTLNYYCYKVLGIPSSTLELSDYHWDSKKNTSKVITMGVTMWLNYIIQQVNDEYKNMGNDIPSDKYKKVKG</sequence>
<dbReference type="AlphaFoldDB" id="A0A414RZV5"/>
<protein>
    <recommendedName>
        <fullName evidence="1">Peptidase M14 domain-containing protein</fullName>
    </recommendedName>
</protein>
<dbReference type="Proteomes" id="UP000284112">
    <property type="component" value="Unassembled WGS sequence"/>
</dbReference>
<evidence type="ECO:0000259" key="1">
    <source>
        <dbReference type="Pfam" id="PF00246"/>
    </source>
</evidence>
<accession>A0A414RZV5</accession>
<dbReference type="GO" id="GO:0008270">
    <property type="term" value="F:zinc ion binding"/>
    <property type="evidence" value="ECO:0007669"/>
    <property type="project" value="InterPro"/>
</dbReference>
<evidence type="ECO:0000313" key="3">
    <source>
        <dbReference type="Proteomes" id="UP000284112"/>
    </source>
</evidence>
<proteinExistence type="predicted"/>
<dbReference type="EMBL" id="QRHW01000023">
    <property type="protein sequence ID" value="RHG06040.1"/>
    <property type="molecule type" value="Genomic_DNA"/>
</dbReference>
<dbReference type="GO" id="GO:0006508">
    <property type="term" value="P:proteolysis"/>
    <property type="evidence" value="ECO:0007669"/>
    <property type="project" value="InterPro"/>
</dbReference>
<reference evidence="2 3" key="1">
    <citation type="submission" date="2018-08" db="EMBL/GenBank/DDBJ databases">
        <title>A genome reference for cultivated species of the human gut microbiota.</title>
        <authorList>
            <person name="Zou Y."/>
            <person name="Xue W."/>
            <person name="Luo G."/>
        </authorList>
    </citation>
    <scope>NUCLEOTIDE SEQUENCE [LARGE SCALE GENOMIC DNA]</scope>
    <source>
        <strain evidence="2 3">AM23-13</strain>
    </source>
</reference>
<gene>
    <name evidence="2" type="ORF">DW641_11980</name>
</gene>